<comment type="caution">
    <text evidence="2">The sequence shown here is derived from an EMBL/GenBank/DDBJ whole genome shotgun (WGS) entry which is preliminary data.</text>
</comment>
<accession>A0A853CIS5</accession>
<dbReference type="InterPro" id="IPR002645">
    <property type="entry name" value="STAS_dom"/>
</dbReference>
<name>A0A853CIS5_9ACTN</name>
<organism evidence="2 3">
    <name type="scientific">Petropleomorpha daqingensis</name>
    <dbReference type="NCBI Taxonomy" id="2026353"/>
    <lineage>
        <taxon>Bacteria</taxon>
        <taxon>Bacillati</taxon>
        <taxon>Actinomycetota</taxon>
        <taxon>Actinomycetes</taxon>
        <taxon>Geodermatophilales</taxon>
        <taxon>Geodermatophilaceae</taxon>
        <taxon>Petropleomorpha</taxon>
    </lineage>
</organism>
<proteinExistence type="predicted"/>
<dbReference type="SUPFAM" id="SSF52091">
    <property type="entry name" value="SpoIIaa-like"/>
    <property type="match status" value="1"/>
</dbReference>
<dbReference type="PROSITE" id="PS50801">
    <property type="entry name" value="STAS"/>
    <property type="match status" value="1"/>
</dbReference>
<dbReference type="AlphaFoldDB" id="A0A853CIS5"/>
<dbReference type="Gene3D" id="3.30.750.24">
    <property type="entry name" value="STAS domain"/>
    <property type="match status" value="1"/>
</dbReference>
<dbReference type="InterPro" id="IPR036513">
    <property type="entry name" value="STAS_dom_sf"/>
</dbReference>
<protein>
    <submittedName>
        <fullName evidence="2">Anti-anti-sigma factor</fullName>
    </submittedName>
</protein>
<reference evidence="2 3" key="1">
    <citation type="submission" date="2020-07" db="EMBL/GenBank/DDBJ databases">
        <title>Sequencing the genomes of 1000 actinobacteria strains.</title>
        <authorList>
            <person name="Klenk H.-P."/>
        </authorList>
    </citation>
    <scope>NUCLEOTIDE SEQUENCE [LARGE SCALE GENOMIC DNA]</scope>
    <source>
        <strain evidence="2 3">DSM 104001</strain>
    </source>
</reference>
<evidence type="ECO:0000313" key="3">
    <source>
        <dbReference type="Proteomes" id="UP000541969"/>
    </source>
</evidence>
<dbReference type="InterPro" id="IPR058548">
    <property type="entry name" value="MlaB-like_STAS"/>
</dbReference>
<dbReference type="Pfam" id="PF13466">
    <property type="entry name" value="STAS_2"/>
    <property type="match status" value="1"/>
</dbReference>
<feature type="domain" description="STAS" evidence="1">
    <location>
        <begin position="1"/>
        <end position="84"/>
    </location>
</feature>
<keyword evidence="3" id="KW-1185">Reference proteome</keyword>
<sequence length="84" mass="8981">MLRLVGEVDLETVAAFQRAHPPVAVAAVDLTDVRFLSSSAVSFLLRQTQPVRDRGQLPAVLGASAQARRVLELIGVVELFALAS</sequence>
<evidence type="ECO:0000313" key="2">
    <source>
        <dbReference type="EMBL" id="NYJ07437.1"/>
    </source>
</evidence>
<dbReference type="EMBL" id="JACBZT010000001">
    <property type="protein sequence ID" value="NYJ07437.1"/>
    <property type="molecule type" value="Genomic_DNA"/>
</dbReference>
<evidence type="ECO:0000259" key="1">
    <source>
        <dbReference type="PROSITE" id="PS50801"/>
    </source>
</evidence>
<dbReference type="Proteomes" id="UP000541969">
    <property type="component" value="Unassembled WGS sequence"/>
</dbReference>
<gene>
    <name evidence="2" type="ORF">GGQ55_003715</name>
</gene>